<organism evidence="1 2">
    <name type="scientific">Paramuricea clavata</name>
    <name type="common">Red gorgonian</name>
    <name type="synonym">Violescent sea-whip</name>
    <dbReference type="NCBI Taxonomy" id="317549"/>
    <lineage>
        <taxon>Eukaryota</taxon>
        <taxon>Metazoa</taxon>
        <taxon>Cnidaria</taxon>
        <taxon>Anthozoa</taxon>
        <taxon>Octocorallia</taxon>
        <taxon>Malacalcyonacea</taxon>
        <taxon>Plexauridae</taxon>
        <taxon>Paramuricea</taxon>
    </lineage>
</organism>
<dbReference type="InterPro" id="IPR041667">
    <property type="entry name" value="Cupin_8"/>
</dbReference>
<name>A0A7D9E661_PARCT</name>
<dbReference type="Gene3D" id="2.60.120.10">
    <property type="entry name" value="Jelly Rolls"/>
    <property type="match status" value="1"/>
</dbReference>
<dbReference type="Proteomes" id="UP001152795">
    <property type="component" value="Unassembled WGS sequence"/>
</dbReference>
<dbReference type="SMART" id="SM00558">
    <property type="entry name" value="JmjC"/>
    <property type="match status" value="1"/>
</dbReference>
<dbReference type="EMBL" id="CACRXK020003949">
    <property type="protein sequence ID" value="CAB4000875.1"/>
    <property type="molecule type" value="Genomic_DNA"/>
</dbReference>
<dbReference type="FunFam" id="2.60.120.10:FF:000299">
    <property type="entry name" value="Predicted protein"/>
    <property type="match status" value="1"/>
</dbReference>
<dbReference type="Pfam" id="PF13621">
    <property type="entry name" value="Cupin_8"/>
    <property type="match status" value="1"/>
</dbReference>
<accession>A0A7D9E661</accession>
<dbReference type="PROSITE" id="PS51184">
    <property type="entry name" value="JMJC"/>
    <property type="match status" value="1"/>
</dbReference>
<dbReference type="AlphaFoldDB" id="A0A7D9E661"/>
<dbReference type="PANTHER" id="PTHR12461:SF83">
    <property type="entry name" value="JMJC DOMAIN-CONTAINING PROTEIN"/>
    <property type="match status" value="1"/>
</dbReference>
<dbReference type="SUPFAM" id="SSF51197">
    <property type="entry name" value="Clavaminate synthase-like"/>
    <property type="match status" value="1"/>
</dbReference>
<dbReference type="PANTHER" id="PTHR12461">
    <property type="entry name" value="HYPOXIA-INDUCIBLE FACTOR 1 ALPHA INHIBITOR-RELATED"/>
    <property type="match status" value="1"/>
</dbReference>
<reference evidence="1" key="1">
    <citation type="submission" date="2020-04" db="EMBL/GenBank/DDBJ databases">
        <authorList>
            <person name="Alioto T."/>
            <person name="Alioto T."/>
            <person name="Gomez Garrido J."/>
        </authorList>
    </citation>
    <scope>NUCLEOTIDE SEQUENCE</scope>
    <source>
        <strain evidence="1">A484AB</strain>
    </source>
</reference>
<evidence type="ECO:0000313" key="1">
    <source>
        <dbReference type="EMBL" id="CAB4000875.1"/>
    </source>
</evidence>
<dbReference type="InterPro" id="IPR014710">
    <property type="entry name" value="RmlC-like_jellyroll"/>
</dbReference>
<dbReference type="OrthoDB" id="415358at2759"/>
<comment type="caution">
    <text evidence="1">The sequence shown here is derived from an EMBL/GenBank/DDBJ whole genome shotgun (WGS) entry which is preliminary data.</text>
</comment>
<keyword evidence="2" id="KW-1185">Reference proteome</keyword>
<gene>
    <name evidence="1" type="ORF">PACLA_8A008521</name>
</gene>
<sequence>MAVFTRVLFVLNIFIFYTQICGTDIHKNTDFETISVQDIEHITKTSCILAGLSFSESLNDNFLNVFQKLQVAFKYEPSVRIALLKQDKDLLLRIKWDSDFKPNLLNGSVVFFPRIKPDRVCLTPKPKFVPVAEVWKGNIDAQLLLLYLNSKCETFRMLDGNLSAQGKRRLDILANLYRLPRIAFPGMAAECDRIKMPSKGEFLHKYLFRSKPVIIEGALENWAALKKWTNDFLESKFGENEIHIKMTSDGVFEGCDRAEHFSDFKSFHIPDFVAKQLPFPDLVVVRPASMNLDFASFMKMIRLPPKANMSAYLEYSSIPEHMPELEQDISEFDFVKDILTRRHLNIWLSNGNTLGKLHFDPYENFLCQISGSKQLTLFEPHNNDQLYEGHIQEAILGYDKNSKKFSKKKLLDSTSMVMSPIDILRPDYENFPKFKEVPGMRCTIHEGDVLYMPSFWWHEVQSVPSKEKRNLAVNFWYEPFLTKEFPCAECPMDINPHYFHNLL</sequence>
<protein>
    <submittedName>
        <fullName evidence="1">Uncharacterized protein</fullName>
    </submittedName>
</protein>
<dbReference type="InterPro" id="IPR003347">
    <property type="entry name" value="JmjC_dom"/>
</dbReference>
<evidence type="ECO:0000313" key="2">
    <source>
        <dbReference type="Proteomes" id="UP001152795"/>
    </source>
</evidence>
<proteinExistence type="predicted"/>